<keyword evidence="1" id="KW-0812">Transmembrane</keyword>
<evidence type="ECO:0000313" key="2">
    <source>
        <dbReference type="EMBL" id="EGO23414.1"/>
    </source>
</evidence>
<feature type="non-terminal residue" evidence="2">
    <location>
        <position position="130"/>
    </location>
</feature>
<evidence type="ECO:0000256" key="1">
    <source>
        <dbReference type="SAM" id="Phobius"/>
    </source>
</evidence>
<dbReference type="PANTHER" id="PTHR42910">
    <property type="entry name" value="TRANSPORTER SCO4007-RELATED"/>
    <property type="match status" value="1"/>
</dbReference>
<feature type="transmembrane region" description="Helical" evidence="1">
    <location>
        <begin position="51"/>
        <end position="68"/>
    </location>
</feature>
<dbReference type="RefSeq" id="XP_007319176.1">
    <property type="nucleotide sequence ID" value="XM_007319114.1"/>
</dbReference>
<dbReference type="Proteomes" id="UP000008064">
    <property type="component" value="Unassembled WGS sequence"/>
</dbReference>
<dbReference type="HOGENOM" id="CLU_1943254_0_0_1"/>
<protein>
    <recommendedName>
        <fullName evidence="3">Major facilitator superfamily (MFS) profile domain-containing protein</fullName>
    </recommendedName>
</protein>
<dbReference type="EMBL" id="GL945435">
    <property type="protein sequence ID" value="EGO23414.1"/>
    <property type="molecule type" value="Genomic_DNA"/>
</dbReference>
<dbReference type="AlphaFoldDB" id="F8NZY7"/>
<dbReference type="InterPro" id="IPR036259">
    <property type="entry name" value="MFS_trans_sf"/>
</dbReference>
<sequence length="130" mass="14332">MLLVFQAVQTIGGGINVAAVIIACFGLDVFRQMQQVALSTIIFSISSTARSRLNALLILSVFIGQVMGTSVGTKVFVEHGWRACALLSMAWFAWQFVILILRGPNCPRDRWIGYGGGVQFWKRKCSESEC</sequence>
<reference evidence="2" key="1">
    <citation type="submission" date="2011-04" db="EMBL/GenBank/DDBJ databases">
        <title>Evolution of plant cell wall degrading machinery underlies the functional diversity of forest fungi.</title>
        <authorList>
            <consortium name="US DOE Joint Genome Institute (JGI-PGF)"/>
            <person name="Eastwood D.C."/>
            <person name="Floudas D."/>
            <person name="Binder M."/>
            <person name="Majcherczyk A."/>
            <person name="Schneider P."/>
            <person name="Aerts A."/>
            <person name="Asiegbu F.O."/>
            <person name="Baker S.E."/>
            <person name="Barry K."/>
            <person name="Bendiksby M."/>
            <person name="Blumentritt M."/>
            <person name="Coutinho P.M."/>
            <person name="Cullen D."/>
            <person name="Cullen D."/>
            <person name="Gathman A."/>
            <person name="Goodell B."/>
            <person name="Henrissat B."/>
            <person name="Ihrmark K."/>
            <person name="Kauserud H."/>
            <person name="Kohler A."/>
            <person name="LaButti K."/>
            <person name="Lapidus A."/>
            <person name="Lavin J.L."/>
            <person name="Lee Y.-H."/>
            <person name="Lindquist E."/>
            <person name="Lilly W."/>
            <person name="Lucas S."/>
            <person name="Morin E."/>
            <person name="Murat C."/>
            <person name="Oguiza J.A."/>
            <person name="Park J."/>
            <person name="Pisabarro A.G."/>
            <person name="Riley R."/>
            <person name="Rosling A."/>
            <person name="Salamov A."/>
            <person name="Schmidt O."/>
            <person name="Schmutz J."/>
            <person name="Skrede I."/>
            <person name="Stenlid J."/>
            <person name="Wiebenga A."/>
            <person name="Xie X."/>
            <person name="Kues U."/>
            <person name="Hibbett D.S."/>
            <person name="Hoffmeister D."/>
            <person name="Hogberg N."/>
            <person name="Martin F."/>
            <person name="Grigoriev I.V."/>
            <person name="Watkinson S.C."/>
        </authorList>
    </citation>
    <scope>NUCLEOTIDE SEQUENCE</scope>
    <source>
        <strain evidence="2">S7.9</strain>
    </source>
</reference>
<organism>
    <name type="scientific">Serpula lacrymans var. lacrymans (strain S7.9)</name>
    <name type="common">Dry rot fungus</name>
    <dbReference type="NCBI Taxonomy" id="578457"/>
    <lineage>
        <taxon>Eukaryota</taxon>
        <taxon>Fungi</taxon>
        <taxon>Dikarya</taxon>
        <taxon>Basidiomycota</taxon>
        <taxon>Agaricomycotina</taxon>
        <taxon>Agaricomycetes</taxon>
        <taxon>Agaricomycetidae</taxon>
        <taxon>Boletales</taxon>
        <taxon>Coniophorineae</taxon>
        <taxon>Serpulaceae</taxon>
        <taxon>Serpula</taxon>
    </lineage>
</organism>
<feature type="transmembrane region" description="Helical" evidence="1">
    <location>
        <begin position="6"/>
        <end position="30"/>
    </location>
</feature>
<keyword evidence="1" id="KW-0472">Membrane</keyword>
<feature type="transmembrane region" description="Helical" evidence="1">
    <location>
        <begin position="80"/>
        <end position="101"/>
    </location>
</feature>
<dbReference type="SUPFAM" id="SSF103473">
    <property type="entry name" value="MFS general substrate transporter"/>
    <property type="match status" value="1"/>
</dbReference>
<dbReference type="GeneID" id="18819584"/>
<proteinExistence type="predicted"/>
<evidence type="ECO:0008006" key="3">
    <source>
        <dbReference type="Google" id="ProtNLM"/>
    </source>
</evidence>
<accession>F8NZY7</accession>
<gene>
    <name evidence="2" type="ORF">SERLADRAFT_469301</name>
</gene>
<dbReference type="KEGG" id="sla:SERLADRAFT_469301"/>
<dbReference type="PANTHER" id="PTHR42910:SF1">
    <property type="entry name" value="MAJOR FACILITATOR SUPERFAMILY (MFS) PROFILE DOMAIN-CONTAINING PROTEIN"/>
    <property type="match status" value="1"/>
</dbReference>
<keyword evidence="1" id="KW-1133">Transmembrane helix</keyword>
<dbReference type="OrthoDB" id="2105912at2759"/>
<name>F8NZY7_SERL9</name>